<comment type="caution">
    <text evidence="2">The sequence shown here is derived from an EMBL/GenBank/DDBJ whole genome shotgun (WGS) entry which is preliminary data.</text>
</comment>
<keyword evidence="3" id="KW-1185">Reference proteome</keyword>
<evidence type="ECO:0000256" key="1">
    <source>
        <dbReference type="SAM" id="MobiDB-lite"/>
    </source>
</evidence>
<proteinExistence type="predicted"/>
<name>A0ABU6ZMD1_9FABA</name>
<dbReference type="EMBL" id="JASCZI010272671">
    <property type="protein sequence ID" value="MED6223126.1"/>
    <property type="molecule type" value="Genomic_DNA"/>
</dbReference>
<sequence length="219" mass="24515">MENKYFLCVIEEMDRLWFQQIILCSKPSAKPAPKPEKEKHVLITESLSSLSSIFSLSPLPDVGSDTSTNESLSSEKQASSESIPDEVLPELQTAHTNLPTLAHLHPLRRDQTALHQCRSKSGAMKKCLEIGKGVESTVGERRTSQREILGWATCARMHPRRELTQTRTDAPIYSSQLTTSIKTAPHTAPNSAHRILQTARRTTETTMRKVAREMKRRGG</sequence>
<reference evidence="2 3" key="1">
    <citation type="journal article" date="2023" name="Plants (Basel)">
        <title>Bridging the Gap: Combining Genomics and Transcriptomics Approaches to Understand Stylosanthes scabra, an Orphan Legume from the Brazilian Caatinga.</title>
        <authorList>
            <person name="Ferreira-Neto J.R.C."/>
            <person name="da Silva M.D."/>
            <person name="Binneck E."/>
            <person name="de Melo N.F."/>
            <person name="da Silva R.H."/>
            <person name="de Melo A.L.T.M."/>
            <person name="Pandolfi V."/>
            <person name="Bustamante F.O."/>
            <person name="Brasileiro-Vidal A.C."/>
            <person name="Benko-Iseppon A.M."/>
        </authorList>
    </citation>
    <scope>NUCLEOTIDE SEQUENCE [LARGE SCALE GENOMIC DNA]</scope>
    <source>
        <tissue evidence="2">Leaves</tissue>
    </source>
</reference>
<feature type="compositionally biased region" description="Low complexity" evidence="1">
    <location>
        <begin position="70"/>
        <end position="82"/>
    </location>
</feature>
<dbReference type="Proteomes" id="UP001341840">
    <property type="component" value="Unassembled WGS sequence"/>
</dbReference>
<evidence type="ECO:0000313" key="3">
    <source>
        <dbReference type="Proteomes" id="UP001341840"/>
    </source>
</evidence>
<evidence type="ECO:0000313" key="2">
    <source>
        <dbReference type="EMBL" id="MED6223126.1"/>
    </source>
</evidence>
<gene>
    <name evidence="2" type="ORF">PIB30_070976</name>
</gene>
<accession>A0ABU6ZMD1</accession>
<organism evidence="2 3">
    <name type="scientific">Stylosanthes scabra</name>
    <dbReference type="NCBI Taxonomy" id="79078"/>
    <lineage>
        <taxon>Eukaryota</taxon>
        <taxon>Viridiplantae</taxon>
        <taxon>Streptophyta</taxon>
        <taxon>Embryophyta</taxon>
        <taxon>Tracheophyta</taxon>
        <taxon>Spermatophyta</taxon>
        <taxon>Magnoliopsida</taxon>
        <taxon>eudicotyledons</taxon>
        <taxon>Gunneridae</taxon>
        <taxon>Pentapetalae</taxon>
        <taxon>rosids</taxon>
        <taxon>fabids</taxon>
        <taxon>Fabales</taxon>
        <taxon>Fabaceae</taxon>
        <taxon>Papilionoideae</taxon>
        <taxon>50 kb inversion clade</taxon>
        <taxon>dalbergioids sensu lato</taxon>
        <taxon>Dalbergieae</taxon>
        <taxon>Pterocarpus clade</taxon>
        <taxon>Stylosanthes</taxon>
    </lineage>
</organism>
<feature type="region of interest" description="Disordered" evidence="1">
    <location>
        <begin position="61"/>
        <end position="84"/>
    </location>
</feature>
<protein>
    <submittedName>
        <fullName evidence="2">Uncharacterized protein</fullName>
    </submittedName>
</protein>